<sequence length="71" mass="7783">MLARPAKRGLLLQRGAPQAFAKASAGKSPAALPLFFARAVFILPLFVRKNCPCPTRPCADKRSQIIYLLMI</sequence>
<comment type="caution">
    <text evidence="1">The sequence shown here is derived from an EMBL/GenBank/DDBJ whole genome shotgun (WGS) entry which is preliminary data.</text>
</comment>
<proteinExistence type="predicted"/>
<dbReference type="EMBL" id="PFJG01000023">
    <property type="protein sequence ID" value="PIX68146.1"/>
    <property type="molecule type" value="Genomic_DNA"/>
</dbReference>
<dbReference type="Proteomes" id="UP000229531">
    <property type="component" value="Unassembled WGS sequence"/>
</dbReference>
<evidence type="ECO:0000313" key="1">
    <source>
        <dbReference type="EMBL" id="PIX68146.1"/>
    </source>
</evidence>
<gene>
    <name evidence="1" type="ORF">COZ41_01270</name>
</gene>
<protein>
    <submittedName>
        <fullName evidence="1">Uncharacterized protein</fullName>
    </submittedName>
</protein>
<reference evidence="2" key="1">
    <citation type="submission" date="2017-09" db="EMBL/GenBank/DDBJ databases">
        <title>Depth-based differentiation of microbial function through sediment-hosted aquifers and enrichment of novel symbionts in the deep terrestrial subsurface.</title>
        <authorList>
            <person name="Probst A.J."/>
            <person name="Ladd B."/>
            <person name="Jarett J.K."/>
            <person name="Geller-Mcgrath D.E."/>
            <person name="Sieber C.M.K."/>
            <person name="Emerson J.B."/>
            <person name="Anantharaman K."/>
            <person name="Thomas B.C."/>
            <person name="Malmstrom R."/>
            <person name="Stieglmeier M."/>
            <person name="Klingl A."/>
            <person name="Woyke T."/>
            <person name="Ryan C.M."/>
            <person name="Banfield J.F."/>
        </authorList>
    </citation>
    <scope>NUCLEOTIDE SEQUENCE [LARGE SCALE GENOMIC DNA]</scope>
</reference>
<organism evidence="1 2">
    <name type="scientific">Candidatus Shapirobacteria bacterium CG_4_10_14_3_um_filter_35_13</name>
    <dbReference type="NCBI Taxonomy" id="1974873"/>
    <lineage>
        <taxon>Bacteria</taxon>
        <taxon>Candidatus Shapironibacteriota</taxon>
    </lineage>
</organism>
<dbReference type="AlphaFoldDB" id="A0A2M7LJ90"/>
<accession>A0A2M7LJ90</accession>
<name>A0A2M7LJ90_9BACT</name>
<evidence type="ECO:0000313" key="2">
    <source>
        <dbReference type="Proteomes" id="UP000229531"/>
    </source>
</evidence>